<dbReference type="GO" id="GO:0006384">
    <property type="term" value="P:transcription initiation at RNA polymerase III promoter"/>
    <property type="evidence" value="ECO:0007669"/>
    <property type="project" value="InterPro"/>
</dbReference>
<evidence type="ECO:0000313" key="10">
    <source>
        <dbReference type="Proteomes" id="UP001378960"/>
    </source>
</evidence>
<accession>A0AAV5R547</accession>
<dbReference type="Pfam" id="PF04182">
    <property type="entry name" value="B-block_TFIIIC"/>
    <property type="match status" value="1"/>
</dbReference>
<sequence length="1336" mass="152438">MPGIGLSPTAIFEETLVGLATYDFSGINGSEFWDFVASHNSQSDGKPLLLDQFTKTVIWLWLLENKDFQVWKIDDSEAENNNKTKSKVKKTKSNGKDDDKSYNLVSVDKSALPPFDDFFDNSFCSSYILKMSEDYQSLYLASCSFKNNILGKKPYELIRIIAKYKEKGINSIDLIKESGQDSRSLTTRLNLLEKNMLITKVAVCVQKSNSNHMTHFRFSKKNSLNPDSGEPHIPNENYYDQYAAMAYVGAALEAAENKIRLTKDLYVEVKKTQPIMKVRAFNRIIRILVKIGLVELIQVEHKEMKRFFAAVRLVETFPDVNKLPTLMESLKDSGFGSKKDDADITNGLEGNEEEEEETNNCKFNRFLPLTNQIYDMIKLNPGMAIANLDDELTGSYHVKQIASILENISITKPDPSDPDAIVAQIFHSGKMKYNRFTTQDYLNKNDPSYKPIGSIEEIETVEASPRSLFEEHMLYGSSSTDRRKVRYASLYDNRTQSNKVFMVPKGYSGKCGTSAIESVPITPFFRGTYKSSNEWISLNVSKGKLTAVEKDLAAYKSFHDAKIENINKFNEEIITSRSNEEVFNDNIDVGSDETDTNFFLQFQSNNITNEQPLDNTEKDKKFDSNFDNGIIENTTISSEPPSSRGGKFDFSTLDYGPEFRRKKLSEVIDEDKCVCLNTTFCDRLSKILKLEYTIARRTMVNDAEALESKNLIEIERVEGGRIVAKSVKNPPTEEEVSKCLVGDYKVKFRKFTSTVQLDNITINNKDSLTRGWKFPNKEARLQHAINKLKESTENAGKRKRTSRKARILGIDEKDDENGVDGEGSDNDSEFNKTNPLDDDNADDDGDVEMDEGEGDETHDDDTTDVFEPLMDDRKRKKHKISSKSYSRVAKAFKKIRVSIQITNEHILLLIKAAIITQSLALSGNIFWPKVSLVLEDQYSADLLKRQWPKYKKMLGSRNLLVAKKNWENVLIDAVKNRLVSSEELINYDIFKMLDLWKSVGADIFLNNSQNDAAKTYEENFQGRVFKPLKKETGFDVYRETISMIEKEELWTNRNFMYSNDEDTEQAKVIKECDEPTSLQIAKTKLKAFFATNKEKFDAKCVRDLFEDIPKELYAEALTDLEDQKAIAFLGEGSKIKFTLTDKLFLALDCKLNEEFISSSNKIIELLDDVSSKDSNGLLLSPKCPSGSYAPLFELFISGDIKVTRIDRKLDTLNTYYTKSIDRSKFESDFLISNFHKENNEDIIAKKVPPPIDSPCSYLWIDLRGDFNSKLWNKCLFVILWSIVSNPGTPLDILCSRMYPLLEPFEVKKIVDWLLERGNVVMGQVGGFWPTRCWFDV</sequence>
<dbReference type="PANTHER" id="PTHR15180:SF1">
    <property type="entry name" value="GENERAL TRANSCRIPTION FACTOR 3C POLYPEPTIDE 1"/>
    <property type="match status" value="1"/>
</dbReference>
<evidence type="ECO:0000256" key="3">
    <source>
        <dbReference type="ARBA" id="ARBA00023125"/>
    </source>
</evidence>
<dbReference type="GO" id="GO:0000127">
    <property type="term" value="C:transcription factor TFIIIC complex"/>
    <property type="evidence" value="ECO:0007669"/>
    <property type="project" value="InterPro"/>
</dbReference>
<feature type="compositionally biased region" description="Acidic residues" evidence="6">
    <location>
        <begin position="836"/>
        <end position="864"/>
    </location>
</feature>
<dbReference type="Pfam" id="PF20222">
    <property type="entry name" value="DUF6581"/>
    <property type="match status" value="1"/>
</dbReference>
<keyword evidence="4" id="KW-0804">Transcription</keyword>
<keyword evidence="3" id="KW-0238">DNA-binding</keyword>
<evidence type="ECO:0000256" key="5">
    <source>
        <dbReference type="ARBA" id="ARBA00023242"/>
    </source>
</evidence>
<keyword evidence="5" id="KW-0539">Nucleus</keyword>
<dbReference type="PANTHER" id="PTHR15180">
    <property type="entry name" value="GENERAL TRANSCRIPTION FACTOR 3C POLYPEPTIDE 1"/>
    <property type="match status" value="1"/>
</dbReference>
<evidence type="ECO:0000256" key="6">
    <source>
        <dbReference type="SAM" id="MobiDB-lite"/>
    </source>
</evidence>
<feature type="region of interest" description="Disordered" evidence="6">
    <location>
        <begin position="787"/>
        <end position="880"/>
    </location>
</feature>
<dbReference type="Proteomes" id="UP001378960">
    <property type="component" value="Unassembled WGS sequence"/>
</dbReference>
<comment type="caution">
    <text evidence="9">The sequence shown here is derived from an EMBL/GenBank/DDBJ whole genome shotgun (WGS) entry which is preliminary data.</text>
</comment>
<keyword evidence="10" id="KW-1185">Reference proteome</keyword>
<feature type="domain" description="B-block binding subunit of TFIIIC" evidence="7">
    <location>
        <begin position="152"/>
        <end position="219"/>
    </location>
</feature>
<evidence type="ECO:0000259" key="7">
    <source>
        <dbReference type="Pfam" id="PF04182"/>
    </source>
</evidence>
<organism evidence="9 10">
    <name type="scientific">Pichia kluyveri</name>
    <name type="common">Yeast</name>
    <dbReference type="NCBI Taxonomy" id="36015"/>
    <lineage>
        <taxon>Eukaryota</taxon>
        <taxon>Fungi</taxon>
        <taxon>Dikarya</taxon>
        <taxon>Ascomycota</taxon>
        <taxon>Saccharomycotina</taxon>
        <taxon>Pichiomycetes</taxon>
        <taxon>Pichiales</taxon>
        <taxon>Pichiaceae</taxon>
        <taxon>Pichia</taxon>
    </lineage>
</organism>
<evidence type="ECO:0000256" key="1">
    <source>
        <dbReference type="ARBA" id="ARBA00004123"/>
    </source>
</evidence>
<dbReference type="InterPro" id="IPR007309">
    <property type="entry name" value="TFIIIC_Bblock-bd"/>
</dbReference>
<feature type="compositionally biased region" description="Basic residues" evidence="6">
    <location>
        <begin position="797"/>
        <end position="806"/>
    </location>
</feature>
<evidence type="ECO:0000313" key="9">
    <source>
        <dbReference type="EMBL" id="GMM46313.1"/>
    </source>
</evidence>
<evidence type="ECO:0000256" key="2">
    <source>
        <dbReference type="ARBA" id="ARBA00022553"/>
    </source>
</evidence>
<evidence type="ECO:0000259" key="8">
    <source>
        <dbReference type="Pfam" id="PF20222"/>
    </source>
</evidence>
<comment type="subcellular location">
    <subcellularLocation>
        <location evidence="1">Nucleus</location>
    </subcellularLocation>
</comment>
<proteinExistence type="predicted"/>
<dbReference type="EMBL" id="BTGB01000003">
    <property type="protein sequence ID" value="GMM46313.1"/>
    <property type="molecule type" value="Genomic_DNA"/>
</dbReference>
<feature type="domain" description="Transcription factor tau subunit sfc3/Tfc3 C-terminal" evidence="8">
    <location>
        <begin position="897"/>
        <end position="1294"/>
    </location>
</feature>
<dbReference type="InterPro" id="IPR046488">
    <property type="entry name" value="Sfc3/Tfc3_C"/>
</dbReference>
<dbReference type="GO" id="GO:0003677">
    <property type="term" value="F:DNA binding"/>
    <property type="evidence" value="ECO:0007669"/>
    <property type="project" value="UniProtKB-KW"/>
</dbReference>
<evidence type="ECO:0000256" key="4">
    <source>
        <dbReference type="ARBA" id="ARBA00023163"/>
    </source>
</evidence>
<dbReference type="InterPro" id="IPR044210">
    <property type="entry name" value="Tfc3-like"/>
</dbReference>
<reference evidence="9 10" key="1">
    <citation type="journal article" date="2023" name="Elife">
        <title>Identification of key yeast species and microbe-microbe interactions impacting larval growth of Drosophila in the wild.</title>
        <authorList>
            <person name="Mure A."/>
            <person name="Sugiura Y."/>
            <person name="Maeda R."/>
            <person name="Honda K."/>
            <person name="Sakurai N."/>
            <person name="Takahashi Y."/>
            <person name="Watada M."/>
            <person name="Katoh T."/>
            <person name="Gotoh A."/>
            <person name="Gotoh Y."/>
            <person name="Taniguchi I."/>
            <person name="Nakamura K."/>
            <person name="Hayashi T."/>
            <person name="Katayama T."/>
            <person name="Uemura T."/>
            <person name="Hattori Y."/>
        </authorList>
    </citation>
    <scope>NUCLEOTIDE SEQUENCE [LARGE SCALE GENOMIC DNA]</scope>
    <source>
        <strain evidence="9 10">PK-24</strain>
    </source>
</reference>
<dbReference type="GO" id="GO:0042791">
    <property type="term" value="P:5S class rRNA transcription by RNA polymerase III"/>
    <property type="evidence" value="ECO:0007669"/>
    <property type="project" value="TreeGrafter"/>
</dbReference>
<keyword evidence="2" id="KW-0597">Phosphoprotein</keyword>
<dbReference type="GO" id="GO:0005634">
    <property type="term" value="C:nucleus"/>
    <property type="evidence" value="ECO:0007669"/>
    <property type="project" value="UniProtKB-SubCell"/>
</dbReference>
<feature type="compositionally biased region" description="Basic and acidic residues" evidence="6">
    <location>
        <begin position="787"/>
        <end position="796"/>
    </location>
</feature>
<name>A0AAV5R547_PICKL</name>
<gene>
    <name evidence="9" type="ORF">DAPK24_028880</name>
</gene>
<feature type="compositionally biased region" description="Acidic residues" evidence="6">
    <location>
        <begin position="812"/>
        <end position="828"/>
    </location>
</feature>
<protein>
    <submittedName>
        <fullName evidence="9">Transcription factor TFIIIC subunit</fullName>
    </submittedName>
</protein>